<dbReference type="EMBL" id="JADEXQ010000105">
    <property type="protein sequence ID" value="MBE9032437.1"/>
    <property type="molecule type" value="Genomic_DNA"/>
</dbReference>
<dbReference type="Pfam" id="PF04525">
    <property type="entry name" value="LOR"/>
    <property type="match status" value="1"/>
</dbReference>
<dbReference type="RefSeq" id="WP_264327255.1">
    <property type="nucleotide sequence ID" value="NZ_JADEXQ010000105.1"/>
</dbReference>
<gene>
    <name evidence="1" type="ORF">IQ266_22115</name>
</gene>
<reference evidence="1" key="1">
    <citation type="submission" date="2020-10" db="EMBL/GenBank/DDBJ databases">
        <authorList>
            <person name="Castelo-Branco R."/>
            <person name="Eusebio N."/>
            <person name="Adriana R."/>
            <person name="Vieira A."/>
            <person name="Brugerolle De Fraissinette N."/>
            <person name="Rezende De Castro R."/>
            <person name="Schneider M.P."/>
            <person name="Vasconcelos V."/>
            <person name="Leao P.N."/>
        </authorList>
    </citation>
    <scope>NUCLEOTIDE SEQUENCE</scope>
    <source>
        <strain evidence="1">LEGE 11480</strain>
    </source>
</reference>
<evidence type="ECO:0000313" key="1">
    <source>
        <dbReference type="EMBL" id="MBE9032437.1"/>
    </source>
</evidence>
<proteinExistence type="predicted"/>
<keyword evidence="2" id="KW-1185">Reference proteome</keyword>
<protein>
    <submittedName>
        <fullName evidence="1">Uncharacterized protein</fullName>
    </submittedName>
</protein>
<name>A0A928VTU6_9CYAN</name>
<comment type="caution">
    <text evidence="1">The sequence shown here is derived from an EMBL/GenBank/DDBJ whole genome shotgun (WGS) entry which is preliminary data.</text>
</comment>
<dbReference type="Proteomes" id="UP000625316">
    <property type="component" value="Unassembled WGS sequence"/>
</dbReference>
<organism evidence="1 2">
    <name type="scientific">Romeriopsis navalis LEGE 11480</name>
    <dbReference type="NCBI Taxonomy" id="2777977"/>
    <lineage>
        <taxon>Bacteria</taxon>
        <taxon>Bacillati</taxon>
        <taxon>Cyanobacteriota</taxon>
        <taxon>Cyanophyceae</taxon>
        <taxon>Leptolyngbyales</taxon>
        <taxon>Leptolyngbyaceae</taxon>
        <taxon>Romeriopsis</taxon>
        <taxon>Romeriopsis navalis</taxon>
    </lineage>
</organism>
<accession>A0A928VTU6</accession>
<evidence type="ECO:0000313" key="2">
    <source>
        <dbReference type="Proteomes" id="UP000625316"/>
    </source>
</evidence>
<dbReference type="InterPro" id="IPR007612">
    <property type="entry name" value="LOR"/>
</dbReference>
<sequence length="195" mass="22580">MQQYPLELTFKFFSLSPQITINNGQGQTIMHVQQRLFKLKELIHVFADTARTQEIYNIKADRIIDFSARYNFADDAGRAIGAVKRKGMKSLWKAHYDIFDGEEIVFTIEEENPWIKVIDALLSEIPIVGMFTGYFFNPEYIVARPDGREVMRLAKIPSFLSRIFTIKAKDELSAKEEPQVLLSLMMLLLLERNRG</sequence>
<dbReference type="AlphaFoldDB" id="A0A928VTU6"/>